<evidence type="ECO:0000313" key="2">
    <source>
        <dbReference type="EMBL" id="EDO28975.1"/>
    </source>
</evidence>
<sequence>MVTSLTLGVYAVLCFLSHARSFEATELKPCEHQVLKSCLGKFVHAFSDFDRSLTPLEIHCRADMILARCTADSTCNGKAVASLSKALLSYLLFDAKLQVCPRETGVYWKLMGKAGRAPGKSFYQIMKIILSSTPTCARRSDVHCLREYVHLMRTNPDLCVNIPKKYGCLQKQTNICRARILKSLLAVFPVEADSVLHVLCY</sequence>
<dbReference type="KEGG" id="nve:5499469"/>
<dbReference type="OMA" id="MILARCT"/>
<evidence type="ECO:0000256" key="1">
    <source>
        <dbReference type="SAM" id="SignalP"/>
    </source>
</evidence>
<protein>
    <submittedName>
        <fullName evidence="2">Uncharacterized protein</fullName>
    </submittedName>
</protein>
<dbReference type="InParanoid" id="A7T4Y7"/>
<dbReference type="EMBL" id="DS471002">
    <property type="protein sequence ID" value="EDO28975.1"/>
    <property type="molecule type" value="Genomic_DNA"/>
</dbReference>
<dbReference type="HOGENOM" id="CLU_1361863_0_0_1"/>
<gene>
    <name evidence="2" type="ORF">NEMVEDRAFT_v1g233837</name>
</gene>
<dbReference type="Proteomes" id="UP000001593">
    <property type="component" value="Unassembled WGS sequence"/>
</dbReference>
<keyword evidence="1" id="KW-0732">Signal</keyword>
<keyword evidence="3" id="KW-1185">Reference proteome</keyword>
<accession>A7T4Y7</accession>
<proteinExistence type="predicted"/>
<organism evidence="2 3">
    <name type="scientific">Nematostella vectensis</name>
    <name type="common">Starlet sea anemone</name>
    <dbReference type="NCBI Taxonomy" id="45351"/>
    <lineage>
        <taxon>Eukaryota</taxon>
        <taxon>Metazoa</taxon>
        <taxon>Cnidaria</taxon>
        <taxon>Anthozoa</taxon>
        <taxon>Hexacorallia</taxon>
        <taxon>Actiniaria</taxon>
        <taxon>Edwardsiidae</taxon>
        <taxon>Nematostella</taxon>
    </lineage>
</organism>
<feature type="signal peptide" evidence="1">
    <location>
        <begin position="1"/>
        <end position="21"/>
    </location>
</feature>
<dbReference type="AlphaFoldDB" id="A7T4Y7"/>
<evidence type="ECO:0000313" key="3">
    <source>
        <dbReference type="Proteomes" id="UP000001593"/>
    </source>
</evidence>
<reference evidence="2 3" key="1">
    <citation type="journal article" date="2007" name="Science">
        <title>Sea anemone genome reveals ancestral eumetazoan gene repertoire and genomic organization.</title>
        <authorList>
            <person name="Putnam N.H."/>
            <person name="Srivastava M."/>
            <person name="Hellsten U."/>
            <person name="Dirks B."/>
            <person name="Chapman J."/>
            <person name="Salamov A."/>
            <person name="Terry A."/>
            <person name="Shapiro H."/>
            <person name="Lindquist E."/>
            <person name="Kapitonov V.V."/>
            <person name="Jurka J."/>
            <person name="Genikhovich G."/>
            <person name="Grigoriev I.V."/>
            <person name="Lucas S.M."/>
            <person name="Steele R.E."/>
            <person name="Finnerty J.R."/>
            <person name="Technau U."/>
            <person name="Martindale M.Q."/>
            <person name="Rokhsar D.S."/>
        </authorList>
    </citation>
    <scope>NUCLEOTIDE SEQUENCE [LARGE SCALE GENOMIC DNA]</scope>
    <source>
        <strain evidence="3">CH2 X CH6</strain>
    </source>
</reference>
<feature type="chain" id="PRO_5002715464" evidence="1">
    <location>
        <begin position="22"/>
        <end position="201"/>
    </location>
</feature>
<name>A7T4Y7_NEMVE</name>